<name>A0ABS5PJX4_9FIRM</name>
<evidence type="ECO:0000313" key="3">
    <source>
        <dbReference type="EMBL" id="MBS7525389.1"/>
    </source>
</evidence>
<keyword evidence="1" id="KW-0732">Signal</keyword>
<dbReference type="InterPro" id="IPR052512">
    <property type="entry name" value="4CMD/NDH-1_regulator"/>
</dbReference>
<dbReference type="RefSeq" id="WP_213235170.1">
    <property type="nucleotide sequence ID" value="NZ_JAHBCL010000002.1"/>
</dbReference>
<dbReference type="PANTHER" id="PTHR33570">
    <property type="entry name" value="4-CARBOXYMUCONOLACTONE DECARBOXYLASE FAMILY PROTEIN"/>
    <property type="match status" value="1"/>
</dbReference>
<dbReference type="InterPro" id="IPR029032">
    <property type="entry name" value="AhpD-like"/>
</dbReference>
<evidence type="ECO:0000259" key="2">
    <source>
        <dbReference type="Pfam" id="PF02627"/>
    </source>
</evidence>
<feature type="domain" description="Carboxymuconolactone decarboxylase-like" evidence="2">
    <location>
        <begin position="224"/>
        <end position="300"/>
    </location>
</feature>
<feature type="domain" description="Carboxymuconolactone decarboxylase-like" evidence="2">
    <location>
        <begin position="86"/>
        <end position="169"/>
    </location>
</feature>
<accession>A0ABS5PJX4</accession>
<sequence length="312" mass="34651">MKFFKRFVISFTVFSMVIANAGFGAAATAQTVSENAAANDTMMETEVAVEGSVWTPLETTARTEQAKVNYDLLFGDLTSTMNVDNPEYVDSINNFIYGDIFNQSDLLDFKQKEMIALVSLTTNRSYELLKLHAVGAVKAGLTPEEVMEAVYHCTPYVGIATTYEAVYAVTEAFKENEIEMPLTPQTIIEDDMRYTAGNEAQAAVFGAFMRRDKDTVQDDISVYVTEWCFGDFYTRGTIDLETREMLTMCILANTGADQLRAHVFGTRNVGFSQEAIMAAITQCMPYMWTPLTLSAVSVVNDVFAPEDSEAQE</sequence>
<dbReference type="Pfam" id="PF02627">
    <property type="entry name" value="CMD"/>
    <property type="match status" value="2"/>
</dbReference>
<feature type="signal peptide" evidence="1">
    <location>
        <begin position="1"/>
        <end position="21"/>
    </location>
</feature>
<dbReference type="InterPro" id="IPR003779">
    <property type="entry name" value="CMD-like"/>
</dbReference>
<dbReference type="EMBL" id="JAHBCL010000002">
    <property type="protein sequence ID" value="MBS7525389.1"/>
    <property type="molecule type" value="Genomic_DNA"/>
</dbReference>
<gene>
    <name evidence="3" type="ORF">KHM83_01715</name>
</gene>
<dbReference type="Gene3D" id="1.20.1290.10">
    <property type="entry name" value="AhpD-like"/>
    <property type="match status" value="1"/>
</dbReference>
<evidence type="ECO:0000313" key="4">
    <source>
        <dbReference type="Proteomes" id="UP000746471"/>
    </source>
</evidence>
<feature type="chain" id="PRO_5045324262" evidence="1">
    <location>
        <begin position="22"/>
        <end position="312"/>
    </location>
</feature>
<comment type="caution">
    <text evidence="3">The sequence shown here is derived from an EMBL/GenBank/DDBJ whole genome shotgun (WGS) entry which is preliminary data.</text>
</comment>
<evidence type="ECO:0000256" key="1">
    <source>
        <dbReference type="SAM" id="SignalP"/>
    </source>
</evidence>
<organism evidence="3 4">
    <name type="scientific">Fusibacter paucivorans</name>
    <dbReference type="NCBI Taxonomy" id="76009"/>
    <lineage>
        <taxon>Bacteria</taxon>
        <taxon>Bacillati</taxon>
        <taxon>Bacillota</taxon>
        <taxon>Clostridia</taxon>
        <taxon>Eubacteriales</taxon>
        <taxon>Eubacteriales Family XII. Incertae Sedis</taxon>
        <taxon>Fusibacter</taxon>
    </lineage>
</organism>
<dbReference type="Proteomes" id="UP000746471">
    <property type="component" value="Unassembled WGS sequence"/>
</dbReference>
<reference evidence="3 4" key="1">
    <citation type="submission" date="2021-05" db="EMBL/GenBank/DDBJ databases">
        <title>Fusibacter ferrireducens sp. nov., an anaerobic, sulfur- and Fe-reducing bacterium isolated from the mangrove sediment.</title>
        <authorList>
            <person name="Qiu D."/>
        </authorList>
    </citation>
    <scope>NUCLEOTIDE SEQUENCE [LARGE SCALE GENOMIC DNA]</scope>
    <source>
        <strain evidence="3 4">DSM 12116</strain>
    </source>
</reference>
<dbReference type="PANTHER" id="PTHR33570:SF2">
    <property type="entry name" value="CARBOXYMUCONOLACTONE DECARBOXYLASE-LIKE DOMAIN-CONTAINING PROTEIN"/>
    <property type="match status" value="1"/>
</dbReference>
<dbReference type="SUPFAM" id="SSF69118">
    <property type="entry name" value="AhpD-like"/>
    <property type="match status" value="1"/>
</dbReference>
<protein>
    <submittedName>
        <fullName evidence="3">Carboxymuconolactone decarboxylase family protein</fullName>
    </submittedName>
</protein>
<proteinExistence type="predicted"/>
<keyword evidence="4" id="KW-1185">Reference proteome</keyword>